<organism evidence="11 12">
    <name type="scientific">Desulfomarina profundi</name>
    <dbReference type="NCBI Taxonomy" id="2772557"/>
    <lineage>
        <taxon>Bacteria</taxon>
        <taxon>Pseudomonadati</taxon>
        <taxon>Thermodesulfobacteriota</taxon>
        <taxon>Desulfobulbia</taxon>
        <taxon>Desulfobulbales</taxon>
        <taxon>Desulfobulbaceae</taxon>
        <taxon>Desulfomarina</taxon>
    </lineage>
</organism>
<gene>
    <name evidence="11" type="ORF">DGMP_12910</name>
</gene>
<accession>A0A8D5FFX6</accession>
<dbReference type="GO" id="GO:0005886">
    <property type="term" value="C:plasma membrane"/>
    <property type="evidence" value="ECO:0007669"/>
    <property type="project" value="UniProtKB-SubCell"/>
</dbReference>
<evidence type="ECO:0000256" key="7">
    <source>
        <dbReference type="ARBA" id="ARBA00023143"/>
    </source>
</evidence>
<dbReference type="InterPro" id="IPR052205">
    <property type="entry name" value="FliO/MopB"/>
</dbReference>
<sequence>MKVRNDFFVKQFFILFILFPATAADAATSEQLVELGSLNSYFQMIWGLLVVLGLILILYGLFKRRFSLLQQNSSKAIKILEIKPLMAKKALCLVEVRGEEHLLGISANEITHLAALSEKKGTPFQETLQNTAAEQ</sequence>
<evidence type="ECO:0000313" key="11">
    <source>
        <dbReference type="EMBL" id="BCL60598.1"/>
    </source>
</evidence>
<dbReference type="Pfam" id="PF04347">
    <property type="entry name" value="FliO"/>
    <property type="match status" value="1"/>
</dbReference>
<evidence type="ECO:0000256" key="1">
    <source>
        <dbReference type="ARBA" id="ARBA00004117"/>
    </source>
</evidence>
<dbReference type="KEGG" id="dbk:DGMP_12910"/>
<keyword evidence="7" id="KW-0975">Bacterial flagellum</keyword>
<evidence type="ECO:0000256" key="2">
    <source>
        <dbReference type="ARBA" id="ARBA00004236"/>
    </source>
</evidence>
<keyword evidence="12" id="KW-1185">Reference proteome</keyword>
<reference evidence="11" key="1">
    <citation type="submission" date="2020-09" db="EMBL/GenBank/DDBJ databases">
        <title>Desulfogranum mesoprofundum gen. nov., sp. nov., a novel mesophilic, sulfate-reducing chemolithoautotroph isolated from a deep-sea hydrothermal vent chimney in the Suiyo Seamount.</title>
        <authorList>
            <person name="Hashimoto Y."/>
            <person name="Nakagawa S."/>
        </authorList>
    </citation>
    <scope>NUCLEOTIDE SEQUENCE</scope>
    <source>
        <strain evidence="11">KT2</strain>
    </source>
</reference>
<keyword evidence="4 9" id="KW-0812">Transmembrane</keyword>
<dbReference type="RefSeq" id="WP_228856714.1">
    <property type="nucleotide sequence ID" value="NZ_AP024086.1"/>
</dbReference>
<dbReference type="InterPro" id="IPR022781">
    <property type="entry name" value="Flagellar_biosynth_FliO"/>
</dbReference>
<feature type="signal peptide" evidence="10">
    <location>
        <begin position="1"/>
        <end position="26"/>
    </location>
</feature>
<dbReference type="EMBL" id="AP024086">
    <property type="protein sequence ID" value="BCL60598.1"/>
    <property type="molecule type" value="Genomic_DNA"/>
</dbReference>
<name>A0A8D5FFX6_9BACT</name>
<dbReference type="Proteomes" id="UP000826725">
    <property type="component" value="Chromosome"/>
</dbReference>
<feature type="chain" id="PRO_5034052032" description="Flagellar protein" evidence="10">
    <location>
        <begin position="27"/>
        <end position="135"/>
    </location>
</feature>
<evidence type="ECO:0000256" key="4">
    <source>
        <dbReference type="ARBA" id="ARBA00022692"/>
    </source>
</evidence>
<protein>
    <recommendedName>
        <fullName evidence="13">Flagellar protein</fullName>
    </recommendedName>
</protein>
<dbReference type="GO" id="GO:0009425">
    <property type="term" value="C:bacterial-type flagellum basal body"/>
    <property type="evidence" value="ECO:0007669"/>
    <property type="project" value="UniProtKB-SubCell"/>
</dbReference>
<evidence type="ECO:0000256" key="5">
    <source>
        <dbReference type="ARBA" id="ARBA00022989"/>
    </source>
</evidence>
<dbReference type="PANTHER" id="PTHR38766">
    <property type="entry name" value="FLAGELLAR PROTEIN FLIO"/>
    <property type="match status" value="1"/>
</dbReference>
<dbReference type="GO" id="GO:0044781">
    <property type="term" value="P:bacterial-type flagellum organization"/>
    <property type="evidence" value="ECO:0007669"/>
    <property type="project" value="InterPro"/>
</dbReference>
<evidence type="ECO:0000256" key="8">
    <source>
        <dbReference type="ARBA" id="ARBA00037937"/>
    </source>
</evidence>
<feature type="transmembrane region" description="Helical" evidence="9">
    <location>
        <begin position="42"/>
        <end position="62"/>
    </location>
</feature>
<evidence type="ECO:0000313" key="12">
    <source>
        <dbReference type="Proteomes" id="UP000826725"/>
    </source>
</evidence>
<evidence type="ECO:0000256" key="6">
    <source>
        <dbReference type="ARBA" id="ARBA00023136"/>
    </source>
</evidence>
<evidence type="ECO:0000256" key="9">
    <source>
        <dbReference type="SAM" id="Phobius"/>
    </source>
</evidence>
<comment type="similarity">
    <text evidence="8">Belongs to the FliO/MopB family.</text>
</comment>
<dbReference type="AlphaFoldDB" id="A0A8D5FFX6"/>
<keyword evidence="5 9" id="KW-1133">Transmembrane helix</keyword>
<evidence type="ECO:0008006" key="13">
    <source>
        <dbReference type="Google" id="ProtNLM"/>
    </source>
</evidence>
<keyword evidence="3" id="KW-1003">Cell membrane</keyword>
<keyword evidence="6 9" id="KW-0472">Membrane</keyword>
<evidence type="ECO:0000256" key="3">
    <source>
        <dbReference type="ARBA" id="ARBA00022475"/>
    </source>
</evidence>
<evidence type="ECO:0000256" key="10">
    <source>
        <dbReference type="SAM" id="SignalP"/>
    </source>
</evidence>
<comment type="subcellular location">
    <subcellularLocation>
        <location evidence="1">Bacterial flagellum basal body</location>
    </subcellularLocation>
    <subcellularLocation>
        <location evidence="2">Cell membrane</location>
    </subcellularLocation>
</comment>
<dbReference type="PANTHER" id="PTHR38766:SF1">
    <property type="entry name" value="FLAGELLAR PROTEIN FLIO"/>
    <property type="match status" value="1"/>
</dbReference>
<keyword evidence="10" id="KW-0732">Signal</keyword>
<proteinExistence type="inferred from homology"/>